<dbReference type="InterPro" id="IPR043128">
    <property type="entry name" value="Rev_trsase/Diguanyl_cyclase"/>
</dbReference>
<organism evidence="2 3">
    <name type="scientific">Dryococelus australis</name>
    <dbReference type="NCBI Taxonomy" id="614101"/>
    <lineage>
        <taxon>Eukaryota</taxon>
        <taxon>Metazoa</taxon>
        <taxon>Ecdysozoa</taxon>
        <taxon>Arthropoda</taxon>
        <taxon>Hexapoda</taxon>
        <taxon>Insecta</taxon>
        <taxon>Pterygota</taxon>
        <taxon>Neoptera</taxon>
        <taxon>Polyneoptera</taxon>
        <taxon>Phasmatodea</taxon>
        <taxon>Verophasmatodea</taxon>
        <taxon>Anareolatae</taxon>
        <taxon>Phasmatidae</taxon>
        <taxon>Eurycanthinae</taxon>
        <taxon>Dryococelus</taxon>
    </lineage>
</organism>
<gene>
    <name evidence="2" type="ORF">PR048_007777</name>
</gene>
<dbReference type="CDD" id="cd01647">
    <property type="entry name" value="RT_LTR"/>
    <property type="match status" value="1"/>
</dbReference>
<dbReference type="PROSITE" id="PS50878">
    <property type="entry name" value="RT_POL"/>
    <property type="match status" value="1"/>
</dbReference>
<reference evidence="2 3" key="1">
    <citation type="submission" date="2023-02" db="EMBL/GenBank/DDBJ databases">
        <title>LHISI_Scaffold_Assembly.</title>
        <authorList>
            <person name="Stuart O.P."/>
            <person name="Cleave R."/>
            <person name="Magrath M.J.L."/>
            <person name="Mikheyev A.S."/>
        </authorList>
    </citation>
    <scope>NUCLEOTIDE SEQUENCE [LARGE SCALE GENOMIC DNA]</scope>
    <source>
        <strain evidence="2">Daus_M_001</strain>
        <tissue evidence="2">Leg muscle</tissue>
    </source>
</reference>
<dbReference type="SUPFAM" id="SSF56672">
    <property type="entry name" value="DNA/RNA polymerases"/>
    <property type="match status" value="1"/>
</dbReference>
<accession>A0ABQ9HVE0</accession>
<name>A0ABQ9HVE0_9NEOP</name>
<dbReference type="EMBL" id="JARBHB010000003">
    <property type="protein sequence ID" value="KAJ8888290.1"/>
    <property type="molecule type" value="Genomic_DNA"/>
</dbReference>
<keyword evidence="3" id="KW-1185">Reference proteome</keyword>
<evidence type="ECO:0000313" key="3">
    <source>
        <dbReference type="Proteomes" id="UP001159363"/>
    </source>
</evidence>
<dbReference type="InterPro" id="IPR000477">
    <property type="entry name" value="RT_dom"/>
</dbReference>
<protein>
    <recommendedName>
        <fullName evidence="1">Reverse transcriptase domain-containing protein</fullName>
    </recommendedName>
</protein>
<dbReference type="Gene3D" id="3.10.10.10">
    <property type="entry name" value="HIV Type 1 Reverse Transcriptase, subunit A, domain 1"/>
    <property type="match status" value="1"/>
</dbReference>
<feature type="domain" description="Reverse transcriptase" evidence="1">
    <location>
        <begin position="8"/>
        <end position="189"/>
    </location>
</feature>
<dbReference type="InterPro" id="IPR043502">
    <property type="entry name" value="DNA/RNA_pol_sf"/>
</dbReference>
<evidence type="ECO:0000313" key="2">
    <source>
        <dbReference type="EMBL" id="KAJ8888290.1"/>
    </source>
</evidence>
<dbReference type="InterPro" id="IPR051320">
    <property type="entry name" value="Viral_Replic_Matur_Polypro"/>
</dbReference>
<dbReference type="PANTHER" id="PTHR33064">
    <property type="entry name" value="POL PROTEIN"/>
    <property type="match status" value="1"/>
</dbReference>
<dbReference type="PANTHER" id="PTHR33064:SF37">
    <property type="entry name" value="RIBONUCLEASE H"/>
    <property type="match status" value="1"/>
</dbReference>
<evidence type="ECO:0000259" key="1">
    <source>
        <dbReference type="PROSITE" id="PS50878"/>
    </source>
</evidence>
<comment type="caution">
    <text evidence="2">The sequence shown here is derived from an EMBL/GenBank/DDBJ whole genome shotgun (WGS) entry which is preliminary data.</text>
</comment>
<dbReference type="Pfam" id="PF00078">
    <property type="entry name" value="RVT_1"/>
    <property type="match status" value="1"/>
</dbReference>
<proteinExistence type="predicted"/>
<dbReference type="Pfam" id="PF17919">
    <property type="entry name" value="RT_RNaseH_2"/>
    <property type="match status" value="1"/>
</dbReference>
<dbReference type="InterPro" id="IPR041577">
    <property type="entry name" value="RT_RNaseH_2"/>
</dbReference>
<dbReference type="Gene3D" id="3.30.70.270">
    <property type="match status" value="1"/>
</dbReference>
<sequence length="323" mass="37185">MEQVNDMNDQGIIESSNYPYNSHVVLVPKKGGKLRFCINYKSLNEVTHPITPPAIDLSHTLRDIGKAKIFCILDIESGYRQIAVHLDSRKYTAFRTPEGETLQFHVMPFSLKNAPATFQQLMSAEVLTGYISEFCFAYLNDVIIYCHSWEECLGHLQSVLEGLKLHGMTCKLLKSFFGKSSIDYLGHAISPEGSFRQHKQRQVFSNLKNSFTNIHQLHLPQGDKSLVLQIDACQNGLGTVLYQQDVEEHPHVIVYASTRLNETEQRYHINKQECLGYEEIQVISRRATFHSMVRLKALKWRHKSRNSKAKLGQWDMFLTEFDF</sequence>
<dbReference type="Proteomes" id="UP001159363">
    <property type="component" value="Chromosome 3"/>
</dbReference>